<dbReference type="RefSeq" id="WP_010580549.1">
    <property type="nucleotide sequence ID" value="NZ_AHYZ01000084.1"/>
</dbReference>
<evidence type="ECO:0000313" key="3">
    <source>
        <dbReference type="Proteomes" id="UP000051576"/>
    </source>
</evidence>
<feature type="region of interest" description="Disordered" evidence="1">
    <location>
        <begin position="46"/>
        <end position="66"/>
    </location>
</feature>
<evidence type="ECO:0000313" key="2">
    <source>
        <dbReference type="EMBL" id="KRM82584.1"/>
    </source>
</evidence>
<keyword evidence="3" id="KW-1185">Reference proteome</keyword>
<evidence type="ECO:0008006" key="4">
    <source>
        <dbReference type="Google" id="ProtNLM"/>
    </source>
</evidence>
<reference evidence="2 3" key="1">
    <citation type="journal article" date="2015" name="Genome Announc.">
        <title>Expanding the biotechnology potential of lactobacilli through comparative genomics of 213 strains and associated genera.</title>
        <authorList>
            <person name="Sun Z."/>
            <person name="Harris H.M."/>
            <person name="McCann A."/>
            <person name="Guo C."/>
            <person name="Argimon S."/>
            <person name="Zhang W."/>
            <person name="Yang X."/>
            <person name="Jeffery I.B."/>
            <person name="Cooney J.C."/>
            <person name="Kagawa T.F."/>
            <person name="Liu W."/>
            <person name="Song Y."/>
            <person name="Salvetti E."/>
            <person name="Wrobel A."/>
            <person name="Rasinkangas P."/>
            <person name="Parkhill J."/>
            <person name="Rea M.C."/>
            <person name="O'Sullivan O."/>
            <person name="Ritari J."/>
            <person name="Douillard F.P."/>
            <person name="Paul Ross R."/>
            <person name="Yang R."/>
            <person name="Briner A.E."/>
            <person name="Felis G.E."/>
            <person name="de Vos W.M."/>
            <person name="Barrangou R."/>
            <person name="Klaenhammer T.R."/>
            <person name="Caufield P.W."/>
            <person name="Cui Y."/>
            <person name="Zhang H."/>
            <person name="O'Toole P.W."/>
        </authorList>
    </citation>
    <scope>NUCLEOTIDE SEQUENCE [LARGE SCALE GENOMIC DNA]</scope>
    <source>
        <strain evidence="2 3">DSM 20605</strain>
    </source>
</reference>
<feature type="compositionally biased region" description="Low complexity" evidence="1">
    <location>
        <begin position="51"/>
        <end position="64"/>
    </location>
</feature>
<sequence>MKLNDSLTSAIASLASSTIYNNTDSSNSNTTVSMEDFLKILSATMSNPSIDDSSSSGSSSSGSDYMSELAQYESLNTLTEMNQTLTASVELQQQQEALGMLGKKVTLTDSGSSVSGTVDQVKFENGMATLVVNGKEYELSSLSSVSENS</sequence>
<name>A0A0R2BT62_9LACO</name>
<evidence type="ECO:0000256" key="1">
    <source>
        <dbReference type="SAM" id="MobiDB-lite"/>
    </source>
</evidence>
<protein>
    <recommendedName>
        <fullName evidence="4">Flagellar basal body rod modification protein</fullName>
    </recommendedName>
</protein>
<gene>
    <name evidence="2" type="ORF">FD21_GL000369</name>
</gene>
<accession>A0A0R2BT62</accession>
<organism evidence="2 3">
    <name type="scientific">Liquorilactobacillus vini DSM 20605</name>
    <dbReference type="NCBI Taxonomy" id="1133569"/>
    <lineage>
        <taxon>Bacteria</taxon>
        <taxon>Bacillati</taxon>
        <taxon>Bacillota</taxon>
        <taxon>Bacilli</taxon>
        <taxon>Lactobacillales</taxon>
        <taxon>Lactobacillaceae</taxon>
        <taxon>Liquorilactobacillus</taxon>
    </lineage>
</organism>
<dbReference type="Proteomes" id="UP000051576">
    <property type="component" value="Unassembled WGS sequence"/>
</dbReference>
<dbReference type="eggNOG" id="COG1843">
    <property type="taxonomic scope" value="Bacteria"/>
</dbReference>
<dbReference type="EMBL" id="AYYX01000134">
    <property type="protein sequence ID" value="KRM82584.1"/>
    <property type="molecule type" value="Genomic_DNA"/>
</dbReference>
<dbReference type="STRING" id="1133569.FD21_GL000369"/>
<dbReference type="AlphaFoldDB" id="A0A0R2BT62"/>
<comment type="caution">
    <text evidence="2">The sequence shown here is derived from an EMBL/GenBank/DDBJ whole genome shotgun (WGS) entry which is preliminary data.</text>
</comment>
<dbReference type="PATRIC" id="fig|1133569.4.peg.393"/>
<proteinExistence type="predicted"/>